<organism evidence="6 7">
    <name type="scientific">Didymodactylos carnosus</name>
    <dbReference type="NCBI Taxonomy" id="1234261"/>
    <lineage>
        <taxon>Eukaryota</taxon>
        <taxon>Metazoa</taxon>
        <taxon>Spiralia</taxon>
        <taxon>Gnathifera</taxon>
        <taxon>Rotifera</taxon>
        <taxon>Eurotatoria</taxon>
        <taxon>Bdelloidea</taxon>
        <taxon>Philodinida</taxon>
        <taxon>Philodinidae</taxon>
        <taxon>Didymodactylos</taxon>
    </lineage>
</organism>
<dbReference type="Gene3D" id="1.20.1560.10">
    <property type="entry name" value="ABC transporter type 1, transmembrane domain"/>
    <property type="match status" value="1"/>
</dbReference>
<dbReference type="EMBL" id="CAJNOK010002355">
    <property type="protein sequence ID" value="CAF0856387.1"/>
    <property type="molecule type" value="Genomic_DNA"/>
</dbReference>
<evidence type="ECO:0000313" key="6">
    <source>
        <dbReference type="EMBL" id="CAF3641399.1"/>
    </source>
</evidence>
<sequence length="192" mass="21761">SSYIQLLEQIICLARALIKNPKILLLDEATSALGRTTITVAHRLNTVRHAHQIIMMSGGKIIEQGSHETLMNQQGHYYSTMQSNPEIFEYDMTTYITAGYLDAKLVNISSKKDSIVLETAAKLATETISNIRTVHQLTRQEHFSSEYRRLFEIPYRSCDYGKAMKAAENMLNLFDRTPDIDNTSSIGKEIVM</sequence>
<evidence type="ECO:0000313" key="7">
    <source>
        <dbReference type="Proteomes" id="UP000682733"/>
    </source>
</evidence>
<comment type="subcellular location">
    <subcellularLocation>
        <location evidence="1">Membrane</location>
        <topology evidence="1">Multi-pass membrane protein</topology>
    </subcellularLocation>
</comment>
<dbReference type="Proteomes" id="UP000682733">
    <property type="component" value="Unassembled WGS sequence"/>
</dbReference>
<gene>
    <name evidence="5" type="ORF">OVA965_LOCUS7407</name>
    <name evidence="6" type="ORF">TMI583_LOCUS7402</name>
</gene>
<evidence type="ECO:0000256" key="3">
    <source>
        <dbReference type="ARBA" id="ARBA00022989"/>
    </source>
</evidence>
<dbReference type="GO" id="GO:0042626">
    <property type="term" value="F:ATPase-coupled transmembrane transporter activity"/>
    <property type="evidence" value="ECO:0007669"/>
    <property type="project" value="TreeGrafter"/>
</dbReference>
<evidence type="ECO:0000256" key="4">
    <source>
        <dbReference type="ARBA" id="ARBA00023136"/>
    </source>
</evidence>
<name>A0A8S2HFL7_9BILA</name>
<dbReference type="SUPFAM" id="SSF52540">
    <property type="entry name" value="P-loop containing nucleoside triphosphate hydrolases"/>
    <property type="match status" value="1"/>
</dbReference>
<evidence type="ECO:0000256" key="1">
    <source>
        <dbReference type="ARBA" id="ARBA00004141"/>
    </source>
</evidence>
<comment type="caution">
    <text evidence="6">The sequence shown here is derived from an EMBL/GenBank/DDBJ whole genome shotgun (WGS) entry which is preliminary data.</text>
</comment>
<dbReference type="Gene3D" id="3.40.50.300">
    <property type="entry name" value="P-loop containing nucleotide triphosphate hydrolases"/>
    <property type="match status" value="1"/>
</dbReference>
<proteinExistence type="predicted"/>
<evidence type="ECO:0000313" key="5">
    <source>
        <dbReference type="EMBL" id="CAF0856387.1"/>
    </source>
</evidence>
<keyword evidence="2" id="KW-0812">Transmembrane</keyword>
<dbReference type="InterPro" id="IPR036640">
    <property type="entry name" value="ABC1_TM_sf"/>
</dbReference>
<dbReference type="Proteomes" id="UP000677228">
    <property type="component" value="Unassembled WGS sequence"/>
</dbReference>
<dbReference type="InterPro" id="IPR039421">
    <property type="entry name" value="Type_1_exporter"/>
</dbReference>
<protein>
    <submittedName>
        <fullName evidence="6">Uncharacterized protein</fullName>
    </submittedName>
</protein>
<feature type="non-terminal residue" evidence="6">
    <location>
        <position position="192"/>
    </location>
</feature>
<dbReference type="InterPro" id="IPR027417">
    <property type="entry name" value="P-loop_NTPase"/>
</dbReference>
<reference evidence="6" key="1">
    <citation type="submission" date="2021-02" db="EMBL/GenBank/DDBJ databases">
        <authorList>
            <person name="Nowell W R."/>
        </authorList>
    </citation>
    <scope>NUCLEOTIDE SEQUENCE</scope>
</reference>
<dbReference type="PANTHER" id="PTHR24221:SF503">
    <property type="entry name" value="MITOCHONDRIAL POTASSIUM CHANNEL ATP-BINDING SUBUNIT"/>
    <property type="match status" value="1"/>
</dbReference>
<keyword evidence="4" id="KW-0472">Membrane</keyword>
<dbReference type="PANTHER" id="PTHR24221">
    <property type="entry name" value="ATP-BINDING CASSETTE SUB-FAMILY B"/>
    <property type="match status" value="1"/>
</dbReference>
<keyword evidence="3" id="KW-1133">Transmembrane helix</keyword>
<dbReference type="AlphaFoldDB" id="A0A8S2HFL7"/>
<evidence type="ECO:0000256" key="2">
    <source>
        <dbReference type="ARBA" id="ARBA00022692"/>
    </source>
</evidence>
<dbReference type="GO" id="GO:0005524">
    <property type="term" value="F:ATP binding"/>
    <property type="evidence" value="ECO:0007669"/>
    <property type="project" value="InterPro"/>
</dbReference>
<accession>A0A8S2HFL7</accession>
<dbReference type="GO" id="GO:0016020">
    <property type="term" value="C:membrane"/>
    <property type="evidence" value="ECO:0007669"/>
    <property type="project" value="UniProtKB-SubCell"/>
</dbReference>
<dbReference type="EMBL" id="CAJOBA010002355">
    <property type="protein sequence ID" value="CAF3641399.1"/>
    <property type="molecule type" value="Genomic_DNA"/>
</dbReference>